<feature type="compositionally biased region" description="Low complexity" evidence="1">
    <location>
        <begin position="515"/>
        <end position="539"/>
    </location>
</feature>
<dbReference type="AlphaFoldDB" id="A0AAD4FFV5"/>
<feature type="compositionally biased region" description="Polar residues" evidence="1">
    <location>
        <begin position="154"/>
        <end position="165"/>
    </location>
</feature>
<protein>
    <submittedName>
        <fullName evidence="2">Uncharacterized protein</fullName>
    </submittedName>
</protein>
<evidence type="ECO:0000313" key="2">
    <source>
        <dbReference type="EMBL" id="KAG9189218.1"/>
    </source>
</evidence>
<feature type="region of interest" description="Disordered" evidence="1">
    <location>
        <begin position="495"/>
        <end position="547"/>
    </location>
</feature>
<reference evidence="2" key="1">
    <citation type="submission" date="2021-07" db="EMBL/GenBank/DDBJ databases">
        <title>Genome Resource of American Ginseng Black Spot Pathogen Alternaria panax.</title>
        <authorList>
            <person name="Qiu C."/>
            <person name="Wang W."/>
            <person name="Liu Z."/>
        </authorList>
    </citation>
    <scope>NUCLEOTIDE SEQUENCE</scope>
    <source>
        <strain evidence="2">BNCC115425</strain>
    </source>
</reference>
<organism evidence="2 3">
    <name type="scientific">Alternaria panax</name>
    <dbReference type="NCBI Taxonomy" id="48097"/>
    <lineage>
        <taxon>Eukaryota</taxon>
        <taxon>Fungi</taxon>
        <taxon>Dikarya</taxon>
        <taxon>Ascomycota</taxon>
        <taxon>Pezizomycotina</taxon>
        <taxon>Dothideomycetes</taxon>
        <taxon>Pleosporomycetidae</taxon>
        <taxon>Pleosporales</taxon>
        <taxon>Pleosporineae</taxon>
        <taxon>Pleosporaceae</taxon>
        <taxon>Alternaria</taxon>
        <taxon>Alternaria sect. Panax</taxon>
    </lineage>
</organism>
<accession>A0AAD4FFV5</accession>
<feature type="compositionally biased region" description="Low complexity" evidence="1">
    <location>
        <begin position="740"/>
        <end position="757"/>
    </location>
</feature>
<proteinExistence type="predicted"/>
<feature type="region of interest" description="Disordered" evidence="1">
    <location>
        <begin position="98"/>
        <end position="222"/>
    </location>
</feature>
<feature type="region of interest" description="Disordered" evidence="1">
    <location>
        <begin position="834"/>
        <end position="855"/>
    </location>
</feature>
<feature type="compositionally biased region" description="Polar residues" evidence="1">
    <location>
        <begin position="52"/>
        <end position="63"/>
    </location>
</feature>
<sequence length="1251" mass="133774">MCPANRPLTLYDDPSDDRGRHRNHPSGDDSHKSLYTNQVSPTLIPSSISTTKPRPTQGSQSLGQLAGYATSQEELETALAQDAKIGQPKKTIVYKSAEFVGSDSSEGKASRPLPRQARSLRTSASLKHHKRAMGTVPHLASHSKLDSQTRKKNMTANKRSTSALASPSMEKRPNTRGGFVMDSESDSEGSDGSDRVNNSYQSRSSVRPLPRPTEPPLSIQTNLKIDCSATSLPTKQLNKGRLNKLLGRGKGVSTTTPKENQLLVHTQSSIKKSLISSTTSHLAASLEPQQSANLQSTGSLDADRIKRPTTAGTTKETKVLSQQAKVLDSSIAKTDDKVSSISRGTQQLTAVITDHNRMPMQTNPASTPPTSAAAGLSSSLLLQQRKLVAGAIVARERKNGTLGNKTSSATQPRSIFQSTLAEVRIDIVGNTPDTQSQISGQDDGNIAKKAPVLTTSIRKSGIIPQSYVKEHETTAASAKFKKCSSSAIHNLKVSKDVATQRAQRHTQTLDLGPGKSTPAASKADAASSKPTPSTPGPSAQKRKLDSISGRSDYISTIASKKPAPAFESLLKRPEATQTISKADTGPRSDTFSKAVVHKTPTETTKSPGFVTTAPSMGSNLSSAWAISERKTVGVLHSPVLSTLVGRQESSEPTSSNMCATPEVSQLPVHASKAAINKPAEKSSTFKATLLSQAKPVDRPESSATVPAKPNPAKSQSPTEHASVAHDTVTPAQHKDSSTGVTATSSSEPPVSSERPAANKPGGDVQGLSSKENPRRVAVTPYPEKALSLSVNTRPEELRQVADPCLAVEEQHGSTFTSLLVKVLPVPITEPLLSATSKGSVSSFSTTVSEPEPSTELQTTDLAESTNLETVLPVSTESFENMALRSAETLIDNTAIEVDSVDTTATFVPQDDASASTMSVSGAANDFGPSHQPRTVVQTMNGSPWTTLRPSSPKQVVIDACKIALTSPTVPPMPTESSSEVATDSNEAVLPLSCSPQVSKEAQPYFEYSIFQKVWSSEQTEEDTTANEIIVRPFSSIVEANGQAEKAFQDSRTYFFDAMFESSSTRDEHGCAISTGSIAPFDNPTKKTHVKIWVQRDIVSKFANQTPQTLTGTCFISSTCYILRLFNLTEHVGTDISNASDSDDGDSPACEFSRVYESHSRPEIYTTLDAANRAARALQIELSHEKQPKDESSRAFQEKNLRELNMKLRKLQSSNGHGGDGCWRSQFHARGLGADTLEVVVEKAAICGPRNL</sequence>
<feature type="compositionally biased region" description="Polar residues" evidence="1">
    <location>
        <begin position="287"/>
        <end position="299"/>
    </location>
</feature>
<feature type="compositionally biased region" description="Polar residues" evidence="1">
    <location>
        <begin position="195"/>
        <end position="205"/>
    </location>
</feature>
<keyword evidence="3" id="KW-1185">Reference proteome</keyword>
<dbReference type="EMBL" id="JAANER010000005">
    <property type="protein sequence ID" value="KAG9189218.1"/>
    <property type="molecule type" value="Genomic_DNA"/>
</dbReference>
<evidence type="ECO:0000256" key="1">
    <source>
        <dbReference type="SAM" id="MobiDB-lite"/>
    </source>
</evidence>
<comment type="caution">
    <text evidence="2">The sequence shown here is derived from an EMBL/GenBank/DDBJ whole genome shotgun (WGS) entry which is preliminary data.</text>
</comment>
<feature type="compositionally biased region" description="Low complexity" evidence="1">
    <location>
        <begin position="40"/>
        <end position="51"/>
    </location>
</feature>
<dbReference type="Proteomes" id="UP001199106">
    <property type="component" value="Unassembled WGS sequence"/>
</dbReference>
<feature type="region of interest" description="Disordered" evidence="1">
    <location>
        <begin position="1"/>
        <end position="68"/>
    </location>
</feature>
<evidence type="ECO:0000313" key="3">
    <source>
        <dbReference type="Proteomes" id="UP001199106"/>
    </source>
</evidence>
<feature type="region of interest" description="Disordered" evidence="1">
    <location>
        <begin position="690"/>
        <end position="780"/>
    </location>
</feature>
<feature type="region of interest" description="Disordered" evidence="1">
    <location>
        <begin position="281"/>
        <end position="317"/>
    </location>
</feature>
<gene>
    <name evidence="2" type="ORF">G6011_06086</name>
</gene>
<feature type="compositionally biased region" description="Polar residues" evidence="1">
    <location>
        <begin position="834"/>
        <end position="848"/>
    </location>
</feature>
<name>A0AAD4FFV5_9PLEO</name>